<feature type="transmembrane region" description="Helical" evidence="5">
    <location>
        <begin position="287"/>
        <end position="307"/>
    </location>
</feature>
<feature type="transmembrane region" description="Helical" evidence="5">
    <location>
        <begin position="327"/>
        <end position="347"/>
    </location>
</feature>
<organism evidence="7 8">
    <name type="scientific">Paramecium tetraurelia</name>
    <dbReference type="NCBI Taxonomy" id="5888"/>
    <lineage>
        <taxon>Eukaryota</taxon>
        <taxon>Sar</taxon>
        <taxon>Alveolata</taxon>
        <taxon>Ciliophora</taxon>
        <taxon>Intramacronucleata</taxon>
        <taxon>Oligohymenophorea</taxon>
        <taxon>Peniculida</taxon>
        <taxon>Parameciidae</taxon>
        <taxon>Paramecium</taxon>
    </lineage>
</organism>
<sequence length="534" mass="64801">MDLYGLIFLELQIWNFWIISSQLLIGLIVLGCYIIYQTFFTIVSYSKFFFSCQKDFQLDSILEHFLVSQFCIALISLNLVRFYDYSSLDLCYQFLRICQYFCTYLFLQKHGKENALQLHYILDTLMNIYGILYLNYESIFFWFILGQIALGCIHYCTFIMSLIIFTFSNYYFSICDYIYFLNKVIERDDQAGYMKNFIRLYLLTQLALAIQFIFEQFLLSENIWSELIKTDIIYFIFRIIQYSFHLIIQEYYQDFGSHYYYHFTVYFLMDIFGLYSLFLISNSFWNILFQIILGFIIYQWILIRYVYLKVHKRQFSDNMIKCPLFNTFIIFFMLEIIFSIIGIKFNFEGVKCYLILRMIQYGMVLLIIKFSFIISDFWKVLITIILLLLSLITVLYLFIKMFRFLQQQIYVNLLLFTQLFVDLIIIGSLLFSQYLKNKNLFLEEYQNAQEDEQIYKMKQMLWWLQEDDIEKIKVDQSCIICYEKLLNDSETCKLECHPTHEFHIQCLQRWEVENSTCPICRQQIKRQIQALVIN</sequence>
<keyword evidence="5" id="KW-1133">Transmembrane helix</keyword>
<dbReference type="GO" id="GO:0061630">
    <property type="term" value="F:ubiquitin protein ligase activity"/>
    <property type="evidence" value="ECO:0000318"/>
    <property type="project" value="GO_Central"/>
</dbReference>
<reference evidence="7 8" key="1">
    <citation type="journal article" date="2006" name="Nature">
        <title>Global trends of whole-genome duplications revealed by the ciliate Paramecium tetraurelia.</title>
        <authorList>
            <consortium name="Genoscope"/>
            <person name="Aury J.-M."/>
            <person name="Jaillon O."/>
            <person name="Duret L."/>
            <person name="Noel B."/>
            <person name="Jubin C."/>
            <person name="Porcel B.M."/>
            <person name="Segurens B."/>
            <person name="Daubin V."/>
            <person name="Anthouard V."/>
            <person name="Aiach N."/>
            <person name="Arnaiz O."/>
            <person name="Billaut A."/>
            <person name="Beisson J."/>
            <person name="Blanc I."/>
            <person name="Bouhouche K."/>
            <person name="Camara F."/>
            <person name="Duharcourt S."/>
            <person name="Guigo R."/>
            <person name="Gogendeau D."/>
            <person name="Katinka M."/>
            <person name="Keller A.-M."/>
            <person name="Kissmehl R."/>
            <person name="Klotz C."/>
            <person name="Koll F."/>
            <person name="Le Moue A."/>
            <person name="Lepere C."/>
            <person name="Malinsky S."/>
            <person name="Nowacki M."/>
            <person name="Nowak J.K."/>
            <person name="Plattner H."/>
            <person name="Poulain J."/>
            <person name="Ruiz F."/>
            <person name="Serrano V."/>
            <person name="Zagulski M."/>
            <person name="Dessen P."/>
            <person name="Betermier M."/>
            <person name="Weissenbach J."/>
            <person name="Scarpelli C."/>
            <person name="Schachter V."/>
            <person name="Sperling L."/>
            <person name="Meyer E."/>
            <person name="Cohen J."/>
            <person name="Wincker P."/>
        </authorList>
    </citation>
    <scope>NUCLEOTIDE SEQUENCE [LARGE SCALE GENOMIC DNA]</scope>
    <source>
        <strain evidence="7 8">Stock d4-2</strain>
    </source>
</reference>
<dbReference type="PROSITE" id="PS50089">
    <property type="entry name" value="ZF_RING_2"/>
    <property type="match status" value="1"/>
</dbReference>
<dbReference type="GO" id="GO:0008270">
    <property type="term" value="F:zinc ion binding"/>
    <property type="evidence" value="ECO:0007669"/>
    <property type="project" value="UniProtKB-KW"/>
</dbReference>
<dbReference type="Proteomes" id="UP000000600">
    <property type="component" value="Unassembled WGS sequence"/>
</dbReference>
<dbReference type="PANTHER" id="PTHR45969:SF69">
    <property type="entry name" value="FINGER DOMAIN PROTEIN, PUTATIVE (AFU_ORTHOLOGUE AFUA_3G12190)-RELATED"/>
    <property type="match status" value="1"/>
</dbReference>
<keyword evidence="2 4" id="KW-0863">Zinc-finger</keyword>
<feature type="transmembrane region" description="Helical" evidence="5">
    <location>
        <begin position="380"/>
        <end position="399"/>
    </location>
</feature>
<dbReference type="GO" id="GO:0016567">
    <property type="term" value="P:protein ubiquitination"/>
    <property type="evidence" value="ECO:0000318"/>
    <property type="project" value="GO_Central"/>
</dbReference>
<dbReference type="AlphaFoldDB" id="A0EGS5"/>
<feature type="transmembrane region" description="Helical" evidence="5">
    <location>
        <begin position="231"/>
        <end position="248"/>
    </location>
</feature>
<feature type="domain" description="RING-type" evidence="6">
    <location>
        <begin position="478"/>
        <end position="521"/>
    </location>
</feature>
<name>A0EGS5_PARTE</name>
<dbReference type="HOGENOM" id="CLU_510450_0_0_1"/>
<dbReference type="Gene3D" id="3.30.40.10">
    <property type="entry name" value="Zinc/RING finger domain, C3HC4 (zinc finger)"/>
    <property type="match status" value="1"/>
</dbReference>
<dbReference type="SUPFAM" id="SSF57850">
    <property type="entry name" value="RING/U-box"/>
    <property type="match status" value="1"/>
</dbReference>
<feature type="transmembrane region" description="Helical" evidence="5">
    <location>
        <begin position="411"/>
        <end position="431"/>
    </location>
</feature>
<evidence type="ECO:0000313" key="8">
    <source>
        <dbReference type="Proteomes" id="UP000000600"/>
    </source>
</evidence>
<dbReference type="Pfam" id="PF13639">
    <property type="entry name" value="zf-RING_2"/>
    <property type="match status" value="1"/>
</dbReference>
<dbReference type="GeneID" id="5047674"/>
<evidence type="ECO:0000256" key="4">
    <source>
        <dbReference type="PROSITE-ProRule" id="PRU00175"/>
    </source>
</evidence>
<dbReference type="KEGG" id="ptm:GSPATT00026840001"/>
<feature type="transmembrane region" description="Helical" evidence="5">
    <location>
        <begin position="354"/>
        <end position="374"/>
    </location>
</feature>
<evidence type="ECO:0000259" key="6">
    <source>
        <dbReference type="PROSITE" id="PS50089"/>
    </source>
</evidence>
<keyword evidence="3" id="KW-0862">Zinc</keyword>
<keyword evidence="8" id="KW-1185">Reference proteome</keyword>
<dbReference type="PANTHER" id="PTHR45969">
    <property type="entry name" value="RING ZINC FINGER PROTEIN-RELATED"/>
    <property type="match status" value="1"/>
</dbReference>
<dbReference type="OMA" id="FSIITHH"/>
<evidence type="ECO:0000256" key="2">
    <source>
        <dbReference type="ARBA" id="ARBA00022771"/>
    </source>
</evidence>
<evidence type="ECO:0000313" key="7">
    <source>
        <dbReference type="EMBL" id="CAK94516.1"/>
    </source>
</evidence>
<evidence type="ECO:0000256" key="5">
    <source>
        <dbReference type="SAM" id="Phobius"/>
    </source>
</evidence>
<dbReference type="OrthoDB" id="1630758at2759"/>
<accession>A0EGS5</accession>
<dbReference type="GO" id="GO:0005737">
    <property type="term" value="C:cytoplasm"/>
    <property type="evidence" value="ECO:0000318"/>
    <property type="project" value="GO_Central"/>
</dbReference>
<evidence type="ECO:0000256" key="3">
    <source>
        <dbReference type="ARBA" id="ARBA00022833"/>
    </source>
</evidence>
<gene>
    <name evidence="7" type="ORF">GSPATT00026840001</name>
</gene>
<feature type="transmembrane region" description="Helical" evidence="5">
    <location>
        <begin position="200"/>
        <end position="219"/>
    </location>
</feature>
<keyword evidence="5" id="KW-0812">Transmembrane</keyword>
<feature type="transmembrane region" description="Helical" evidence="5">
    <location>
        <begin position="157"/>
        <end position="180"/>
    </location>
</feature>
<feature type="transmembrane region" description="Helical" evidence="5">
    <location>
        <begin position="126"/>
        <end position="145"/>
    </location>
</feature>
<feature type="transmembrane region" description="Helical" evidence="5">
    <location>
        <begin position="260"/>
        <end position="280"/>
    </location>
</feature>
<dbReference type="RefSeq" id="XP_001461889.1">
    <property type="nucleotide sequence ID" value="XM_001461852.1"/>
</dbReference>
<dbReference type="InterPro" id="IPR013083">
    <property type="entry name" value="Znf_RING/FYVE/PHD"/>
</dbReference>
<feature type="transmembrane region" description="Helical" evidence="5">
    <location>
        <begin position="16"/>
        <end position="40"/>
    </location>
</feature>
<dbReference type="InParanoid" id="A0EGS5"/>
<keyword evidence="5" id="KW-0472">Membrane</keyword>
<evidence type="ECO:0000256" key="1">
    <source>
        <dbReference type="ARBA" id="ARBA00022723"/>
    </source>
</evidence>
<proteinExistence type="predicted"/>
<dbReference type="STRING" id="5888.A0EGS5"/>
<dbReference type="InterPro" id="IPR001841">
    <property type="entry name" value="Znf_RING"/>
</dbReference>
<keyword evidence="1" id="KW-0479">Metal-binding</keyword>
<dbReference type="EMBL" id="CT868678">
    <property type="protein sequence ID" value="CAK94516.1"/>
    <property type="molecule type" value="Genomic_DNA"/>
</dbReference>
<protein>
    <recommendedName>
        <fullName evidence="6">RING-type domain-containing protein</fullName>
    </recommendedName>
</protein>